<dbReference type="SMART" id="SM00020">
    <property type="entry name" value="Tryp_SPc"/>
    <property type="match status" value="1"/>
</dbReference>
<dbReference type="PRINTS" id="PR00722">
    <property type="entry name" value="CHYMOTRYPSIN"/>
</dbReference>
<dbReference type="EMBL" id="OU015569">
    <property type="protein sequence ID" value="CAG5095548.1"/>
    <property type="molecule type" value="Genomic_DNA"/>
</dbReference>
<dbReference type="PANTHER" id="PTHR24252:SF7">
    <property type="entry name" value="HYALIN"/>
    <property type="match status" value="1"/>
</dbReference>
<dbReference type="InterPro" id="IPR001254">
    <property type="entry name" value="Trypsin_dom"/>
</dbReference>
<dbReference type="InterPro" id="IPR018114">
    <property type="entry name" value="TRYPSIN_HIS"/>
</dbReference>
<dbReference type="PROSITE" id="PS50240">
    <property type="entry name" value="TRYPSIN_DOM"/>
    <property type="match status" value="2"/>
</dbReference>
<feature type="domain" description="Peptidase S1" evidence="5">
    <location>
        <begin position="27"/>
        <end position="269"/>
    </location>
</feature>
<protein>
    <submittedName>
        <fullName evidence="6">Oidioi.mRNA.OKI2018_I69.XSR.g14234.t1.cds</fullName>
    </submittedName>
</protein>
<keyword evidence="1 4" id="KW-0645">Protease</keyword>
<gene>
    <name evidence="6" type="ORF">OKIOD_LOCUS5792</name>
</gene>
<name>A0ABN7S9Q8_OIKDI</name>
<accession>A0ABN7S9Q8</accession>
<keyword evidence="4" id="KW-0378">Hydrolase</keyword>
<dbReference type="CDD" id="cd00190">
    <property type="entry name" value="Tryp_SPc"/>
    <property type="match status" value="1"/>
</dbReference>
<evidence type="ECO:0000259" key="5">
    <source>
        <dbReference type="PROSITE" id="PS50240"/>
    </source>
</evidence>
<dbReference type="InterPro" id="IPR033116">
    <property type="entry name" value="TRYPSIN_SER"/>
</dbReference>
<keyword evidence="2 4" id="KW-0720">Serine protease</keyword>
<dbReference type="PROSITE" id="PS00134">
    <property type="entry name" value="TRYPSIN_HIS"/>
    <property type="match status" value="2"/>
</dbReference>
<evidence type="ECO:0000313" key="6">
    <source>
        <dbReference type="EMBL" id="CAG5095548.1"/>
    </source>
</evidence>
<keyword evidence="3" id="KW-1015">Disulfide bond</keyword>
<dbReference type="SUPFAM" id="SSF50494">
    <property type="entry name" value="Trypsin-like serine proteases"/>
    <property type="match status" value="2"/>
</dbReference>
<evidence type="ECO:0000256" key="4">
    <source>
        <dbReference type="RuleBase" id="RU363034"/>
    </source>
</evidence>
<dbReference type="PROSITE" id="PS00135">
    <property type="entry name" value="TRYPSIN_SER"/>
    <property type="match status" value="1"/>
</dbReference>
<reference evidence="6 7" key="1">
    <citation type="submission" date="2021-04" db="EMBL/GenBank/DDBJ databases">
        <authorList>
            <person name="Bliznina A."/>
        </authorList>
    </citation>
    <scope>NUCLEOTIDE SEQUENCE [LARGE SCALE GENOMIC DNA]</scope>
</reference>
<dbReference type="InterPro" id="IPR009003">
    <property type="entry name" value="Peptidase_S1_PA"/>
</dbReference>
<evidence type="ECO:0000313" key="7">
    <source>
        <dbReference type="Proteomes" id="UP001158576"/>
    </source>
</evidence>
<sequence>MKFTPFFGLLYFANGLGIEIESIETRVVGGYAVDLAPSWLGALVVVNSRGEPDQLICGVILVSPHVAITAAHCIFEDTSIYRVVFGVSSRDDLPKSPTKIENPASIKIHPDYESPAPGVLLNDIAVIIFKEKIVEYTPIRIAKFLPYGENSQQCQIFGWGATGKSTNGVLSNGDLPRQLHTATLEVFSNEHCQRFYSEYTSFVNGDIHLCAGSVNGSVDACRGDSGSPLVCGTEVVGLVSWGIGCGEPNLPGVYTNVLYYLEWINDNEMVNTDTGIAECACGLSRADRITNSQKAKTDTWPWFVLIAKSDEAGNYRQVCGGTLVGTNFIISAAHCFVFEENVSGYNFIPTQRYRFYLNFYSKRDLSNARLATAEWIKCHPRFSQQKRGIYNDICLIKLKKSLPCDSKTRPACLPTKTPSEKKVGGLSDLFRSTLIRFVMRLASVI</sequence>
<dbReference type="PANTHER" id="PTHR24252">
    <property type="entry name" value="ACROSIN-RELATED"/>
    <property type="match status" value="1"/>
</dbReference>
<dbReference type="Proteomes" id="UP001158576">
    <property type="component" value="Chromosome XSR"/>
</dbReference>
<evidence type="ECO:0000256" key="1">
    <source>
        <dbReference type="ARBA" id="ARBA00022670"/>
    </source>
</evidence>
<evidence type="ECO:0000256" key="2">
    <source>
        <dbReference type="ARBA" id="ARBA00022825"/>
    </source>
</evidence>
<feature type="domain" description="Peptidase S1" evidence="5">
    <location>
        <begin position="289"/>
        <end position="445"/>
    </location>
</feature>
<dbReference type="Pfam" id="PF00089">
    <property type="entry name" value="Trypsin"/>
    <property type="match status" value="2"/>
</dbReference>
<organism evidence="6 7">
    <name type="scientific">Oikopleura dioica</name>
    <name type="common">Tunicate</name>
    <dbReference type="NCBI Taxonomy" id="34765"/>
    <lineage>
        <taxon>Eukaryota</taxon>
        <taxon>Metazoa</taxon>
        <taxon>Chordata</taxon>
        <taxon>Tunicata</taxon>
        <taxon>Appendicularia</taxon>
        <taxon>Copelata</taxon>
        <taxon>Oikopleuridae</taxon>
        <taxon>Oikopleura</taxon>
    </lineage>
</organism>
<evidence type="ECO:0000256" key="3">
    <source>
        <dbReference type="ARBA" id="ARBA00023157"/>
    </source>
</evidence>
<proteinExistence type="predicted"/>
<dbReference type="InterPro" id="IPR001314">
    <property type="entry name" value="Peptidase_S1A"/>
</dbReference>
<keyword evidence="7" id="KW-1185">Reference proteome</keyword>
<dbReference type="InterPro" id="IPR043504">
    <property type="entry name" value="Peptidase_S1_PA_chymotrypsin"/>
</dbReference>
<dbReference type="Gene3D" id="2.40.10.10">
    <property type="entry name" value="Trypsin-like serine proteases"/>
    <property type="match status" value="2"/>
</dbReference>